<dbReference type="EMBL" id="CAJJDN010000167">
    <property type="protein sequence ID" value="CAD8126394.1"/>
    <property type="molecule type" value="Genomic_DNA"/>
</dbReference>
<dbReference type="PROSITE" id="PS51144">
    <property type="entry name" value="ALPHA_CA_2"/>
    <property type="match status" value="1"/>
</dbReference>
<dbReference type="Pfam" id="PF00194">
    <property type="entry name" value="Carb_anhydrase"/>
    <property type="match status" value="1"/>
</dbReference>
<dbReference type="SMART" id="SM01057">
    <property type="entry name" value="Carb_anhydrase"/>
    <property type="match status" value="1"/>
</dbReference>
<dbReference type="GO" id="GO:0006730">
    <property type="term" value="P:one-carbon metabolic process"/>
    <property type="evidence" value="ECO:0007669"/>
    <property type="project" value="TreeGrafter"/>
</dbReference>
<comment type="catalytic activity">
    <reaction evidence="6">
        <text>hydrogencarbonate + H(+) = CO2 + H2O</text>
        <dbReference type="Rhea" id="RHEA:10748"/>
        <dbReference type="ChEBI" id="CHEBI:15377"/>
        <dbReference type="ChEBI" id="CHEBI:15378"/>
        <dbReference type="ChEBI" id="CHEBI:16526"/>
        <dbReference type="ChEBI" id="CHEBI:17544"/>
        <dbReference type="EC" id="4.2.1.1"/>
    </reaction>
</comment>
<keyword evidence="10" id="KW-1185">Reference proteome</keyword>
<comment type="function">
    <text evidence="6">Reversible hydration of carbon dioxide.</text>
</comment>
<dbReference type="PANTHER" id="PTHR18952">
    <property type="entry name" value="CARBONIC ANHYDRASE"/>
    <property type="match status" value="1"/>
</dbReference>
<keyword evidence="4 6" id="KW-0862">Zinc</keyword>
<keyword evidence="7" id="KW-1133">Transmembrane helix</keyword>
<feature type="domain" description="Alpha-carbonic anhydrase" evidence="8">
    <location>
        <begin position="43"/>
        <end position="284"/>
    </location>
</feature>
<keyword evidence="7" id="KW-0812">Transmembrane</keyword>
<keyword evidence="5 6" id="KW-0456">Lyase</keyword>
<comment type="cofactor">
    <cofactor evidence="1 6">
        <name>Zn(2+)</name>
        <dbReference type="ChEBI" id="CHEBI:29105"/>
    </cofactor>
</comment>
<gene>
    <name evidence="9" type="ORF">PSON_ATCC_30995.1.T1670030</name>
</gene>
<dbReference type="GO" id="GO:0004089">
    <property type="term" value="F:carbonate dehydratase activity"/>
    <property type="evidence" value="ECO:0007669"/>
    <property type="project" value="UniProtKB-UniRule"/>
</dbReference>
<protein>
    <recommendedName>
        <fullName evidence="2 6">Carbonic anhydrase</fullName>
        <ecNumber evidence="2 6">4.2.1.1</ecNumber>
    </recommendedName>
</protein>
<keyword evidence="3 6" id="KW-0479">Metal-binding</keyword>
<evidence type="ECO:0000256" key="2">
    <source>
        <dbReference type="ARBA" id="ARBA00012925"/>
    </source>
</evidence>
<reference evidence="9" key="1">
    <citation type="submission" date="2021-01" db="EMBL/GenBank/DDBJ databases">
        <authorList>
            <consortium name="Genoscope - CEA"/>
            <person name="William W."/>
        </authorList>
    </citation>
    <scope>NUCLEOTIDE SEQUENCE</scope>
</reference>
<dbReference type="AlphaFoldDB" id="A0A8S1RGS1"/>
<dbReference type="InterPro" id="IPR001148">
    <property type="entry name" value="CA_dom"/>
</dbReference>
<evidence type="ECO:0000256" key="6">
    <source>
        <dbReference type="RuleBase" id="RU367011"/>
    </source>
</evidence>
<evidence type="ECO:0000256" key="7">
    <source>
        <dbReference type="SAM" id="Phobius"/>
    </source>
</evidence>
<evidence type="ECO:0000256" key="3">
    <source>
        <dbReference type="ARBA" id="ARBA00022723"/>
    </source>
</evidence>
<evidence type="ECO:0000256" key="5">
    <source>
        <dbReference type="ARBA" id="ARBA00023239"/>
    </source>
</evidence>
<dbReference type="PROSITE" id="PS00162">
    <property type="entry name" value="ALPHA_CA_1"/>
    <property type="match status" value="1"/>
</dbReference>
<evidence type="ECO:0000256" key="1">
    <source>
        <dbReference type="ARBA" id="ARBA00001947"/>
    </source>
</evidence>
<dbReference type="CDD" id="cd03124">
    <property type="entry name" value="alpha_CA_prokaryotic_like"/>
    <property type="match status" value="1"/>
</dbReference>
<dbReference type="Proteomes" id="UP000692954">
    <property type="component" value="Unassembled WGS sequence"/>
</dbReference>
<dbReference type="GO" id="GO:0008270">
    <property type="term" value="F:zinc ion binding"/>
    <property type="evidence" value="ECO:0007669"/>
    <property type="project" value="UniProtKB-UniRule"/>
</dbReference>
<comment type="caution">
    <text evidence="9">The sequence shown here is derived from an EMBL/GenBank/DDBJ whole genome shotgun (WGS) entry which is preliminary data.</text>
</comment>
<dbReference type="InterPro" id="IPR018338">
    <property type="entry name" value="Carbonic_anhydrase_a-class_CS"/>
</dbReference>
<dbReference type="InterPro" id="IPR023561">
    <property type="entry name" value="Carbonic_anhydrase_a-class"/>
</dbReference>
<name>A0A8S1RGS1_9CILI</name>
<evidence type="ECO:0000256" key="4">
    <source>
        <dbReference type="ARBA" id="ARBA00022833"/>
    </source>
</evidence>
<feature type="transmembrane region" description="Helical" evidence="7">
    <location>
        <begin position="297"/>
        <end position="313"/>
    </location>
</feature>
<dbReference type="PANTHER" id="PTHR18952:SF208">
    <property type="entry name" value="CARBONIC ANHYDRASE XA-RELATED"/>
    <property type="match status" value="1"/>
</dbReference>
<keyword evidence="7" id="KW-0472">Membrane</keyword>
<proteinExistence type="inferred from homology"/>
<dbReference type="InterPro" id="IPR041891">
    <property type="entry name" value="Alpha_CA_prokaryot-like"/>
</dbReference>
<evidence type="ECO:0000313" key="9">
    <source>
        <dbReference type="EMBL" id="CAD8126394.1"/>
    </source>
</evidence>
<dbReference type="OrthoDB" id="5986706at2759"/>
<evidence type="ECO:0000313" key="10">
    <source>
        <dbReference type="Proteomes" id="UP000692954"/>
    </source>
</evidence>
<organism evidence="9 10">
    <name type="scientific">Paramecium sonneborni</name>
    <dbReference type="NCBI Taxonomy" id="65129"/>
    <lineage>
        <taxon>Eukaryota</taxon>
        <taxon>Sar</taxon>
        <taxon>Alveolata</taxon>
        <taxon>Ciliophora</taxon>
        <taxon>Intramacronucleata</taxon>
        <taxon>Oligohymenophorea</taxon>
        <taxon>Peniculida</taxon>
        <taxon>Parameciidae</taxon>
        <taxon>Paramecium</taxon>
    </lineage>
</organism>
<comment type="similarity">
    <text evidence="6">Belongs to the alpha-carbonic anhydrase family.</text>
</comment>
<dbReference type="EC" id="4.2.1.1" evidence="2 6"/>
<evidence type="ECO:0000259" key="8">
    <source>
        <dbReference type="PROSITE" id="PS51144"/>
    </source>
</evidence>
<sequence>MAQSLIFLIQLVSGNEITRDYCSLPDPIYANGVSAAAAQFGNNGWSYANINDWERIVVTCGGSLQSPIDILTSEAEQANTQPSINYRDKGSEVEYKEIEKPYTKQYEGEYSSIEVADASGLQIRYYAKQFHIHAPSEHTINGKQYDLEIHFVHQAIQDQEQDCNKIKNKLTVFGLMFEESSSTQDYDVFKPWFDGEVNGEVKQFDLNDFFSRMSDTTYYHYNGSLTTPPCSQTVNWIVFEKALPISPNQLNQFKTSFSDTSVFKFMQNNRPIQNLNGRKILKGTVQTIGLAILPDSYASYAYILFMTLISLLFL</sequence>
<accession>A0A8S1RGS1</accession>